<proteinExistence type="predicted"/>
<dbReference type="AlphaFoldDB" id="A0A4U1CBI7"/>
<evidence type="ECO:0000256" key="1">
    <source>
        <dbReference type="ARBA" id="ARBA00004651"/>
    </source>
</evidence>
<comment type="subcellular location">
    <subcellularLocation>
        <location evidence="1">Cell membrane</location>
        <topology evidence="1">Multi-pass membrane protein</topology>
    </subcellularLocation>
</comment>
<dbReference type="PANTHER" id="PTHR36115:SF4">
    <property type="entry name" value="MEMBRANE PROTEIN"/>
    <property type="match status" value="1"/>
</dbReference>
<keyword evidence="5 6" id="KW-0472">Membrane</keyword>
<dbReference type="OrthoDB" id="762068at2"/>
<keyword evidence="9" id="KW-1185">Reference proteome</keyword>
<dbReference type="PANTHER" id="PTHR36115">
    <property type="entry name" value="PROLINE-RICH ANTIGEN HOMOLOG-RELATED"/>
    <property type="match status" value="1"/>
</dbReference>
<name>A0A4U1CBI7_9SPHI</name>
<dbReference type="Proteomes" id="UP000310477">
    <property type="component" value="Unassembled WGS sequence"/>
</dbReference>
<accession>A0A4U1CBI7</accession>
<dbReference type="Pfam" id="PF06271">
    <property type="entry name" value="RDD"/>
    <property type="match status" value="1"/>
</dbReference>
<dbReference type="EMBL" id="SWBO01000001">
    <property type="protein sequence ID" value="TKC03375.1"/>
    <property type="molecule type" value="Genomic_DNA"/>
</dbReference>
<feature type="transmembrane region" description="Helical" evidence="6">
    <location>
        <begin position="27"/>
        <end position="45"/>
    </location>
</feature>
<organism evidence="8 9">
    <name type="scientific">Pedobacter cryotolerans</name>
    <dbReference type="NCBI Taxonomy" id="2571270"/>
    <lineage>
        <taxon>Bacteria</taxon>
        <taxon>Pseudomonadati</taxon>
        <taxon>Bacteroidota</taxon>
        <taxon>Sphingobacteriia</taxon>
        <taxon>Sphingobacteriales</taxon>
        <taxon>Sphingobacteriaceae</taxon>
        <taxon>Pedobacter</taxon>
    </lineage>
</organism>
<sequence>MLMEYQPEPHENLEYCRANSMKRFANYLIDFVAFYIILFFIGFVTEILFPGSVSELNLGPIEDRLLTLFLYGVVMFLIETAFQGKSLGKFITKTRAVSKNGEDISIQNLLIRNFMRAVPFNALSALGNPPNPWHDSVSNTLVVDEKKLDLMNRKETFFDDLKNQKQ</sequence>
<keyword evidence="4 6" id="KW-1133">Transmembrane helix</keyword>
<evidence type="ECO:0000313" key="8">
    <source>
        <dbReference type="EMBL" id="TKC03375.1"/>
    </source>
</evidence>
<feature type="domain" description="RDD" evidence="7">
    <location>
        <begin position="18"/>
        <end position="120"/>
    </location>
</feature>
<dbReference type="InterPro" id="IPR010432">
    <property type="entry name" value="RDD"/>
</dbReference>
<comment type="caution">
    <text evidence="8">The sequence shown here is derived from an EMBL/GenBank/DDBJ whole genome shotgun (WGS) entry which is preliminary data.</text>
</comment>
<evidence type="ECO:0000256" key="4">
    <source>
        <dbReference type="ARBA" id="ARBA00022989"/>
    </source>
</evidence>
<keyword evidence="2" id="KW-1003">Cell membrane</keyword>
<dbReference type="GO" id="GO:0005886">
    <property type="term" value="C:plasma membrane"/>
    <property type="evidence" value="ECO:0007669"/>
    <property type="project" value="UniProtKB-SubCell"/>
</dbReference>
<reference evidence="8 9" key="1">
    <citation type="submission" date="2019-04" db="EMBL/GenBank/DDBJ databases">
        <title>Pedobacter sp. AR-2-6 sp. nov., isolated from Arctic soil.</title>
        <authorList>
            <person name="Dahal R.H."/>
            <person name="Kim D.-U."/>
        </authorList>
    </citation>
    <scope>NUCLEOTIDE SEQUENCE [LARGE SCALE GENOMIC DNA]</scope>
    <source>
        <strain evidence="8 9">AR-2-6</strain>
    </source>
</reference>
<evidence type="ECO:0000256" key="2">
    <source>
        <dbReference type="ARBA" id="ARBA00022475"/>
    </source>
</evidence>
<evidence type="ECO:0000259" key="7">
    <source>
        <dbReference type="Pfam" id="PF06271"/>
    </source>
</evidence>
<gene>
    <name evidence="8" type="ORF">FA045_02060</name>
</gene>
<protein>
    <submittedName>
        <fullName evidence="8">RDD family protein</fullName>
    </submittedName>
</protein>
<dbReference type="InterPro" id="IPR051791">
    <property type="entry name" value="Pra-immunoreactive"/>
</dbReference>
<evidence type="ECO:0000256" key="5">
    <source>
        <dbReference type="ARBA" id="ARBA00023136"/>
    </source>
</evidence>
<evidence type="ECO:0000256" key="6">
    <source>
        <dbReference type="SAM" id="Phobius"/>
    </source>
</evidence>
<evidence type="ECO:0000313" key="9">
    <source>
        <dbReference type="Proteomes" id="UP000310477"/>
    </source>
</evidence>
<keyword evidence="3 6" id="KW-0812">Transmembrane</keyword>
<feature type="transmembrane region" description="Helical" evidence="6">
    <location>
        <begin position="65"/>
        <end position="82"/>
    </location>
</feature>
<evidence type="ECO:0000256" key="3">
    <source>
        <dbReference type="ARBA" id="ARBA00022692"/>
    </source>
</evidence>